<evidence type="ECO:0000313" key="1">
    <source>
        <dbReference type="EMBL" id="KRO77712.1"/>
    </source>
</evidence>
<name>A0A0R2SY45_9GAMM</name>
<comment type="caution">
    <text evidence="1">The sequence shown here is derived from an EMBL/GenBank/DDBJ whole genome shotgun (WGS) entry which is preliminary data.</text>
</comment>
<dbReference type="EMBL" id="LICD01000450">
    <property type="protein sequence ID" value="KRO77712.1"/>
    <property type="molecule type" value="Genomic_DNA"/>
</dbReference>
<sequence>MIRAIAVCTLGLLLNGCLVTVESDSDSVQMVWSESDVSRLQLGRSDTDWVRSSFGDPVTKLNYADGTEIWKYRNISEKDTEVGVFLLFSFDVEQERIETLSIEFTNGVVTNYWIEEDRF</sequence>
<dbReference type="AlphaFoldDB" id="A0A0R2SY45"/>
<organism evidence="1 2">
    <name type="scientific">OM182 bacterium BACL3 MAG-120619-bin3</name>
    <dbReference type="NCBI Taxonomy" id="1655593"/>
    <lineage>
        <taxon>Bacteria</taxon>
        <taxon>Pseudomonadati</taxon>
        <taxon>Pseudomonadota</taxon>
        <taxon>Gammaproteobacteria</taxon>
        <taxon>OMG group</taxon>
        <taxon>OM182 clade</taxon>
    </lineage>
</organism>
<gene>
    <name evidence="1" type="ORF">ABR85_03335</name>
</gene>
<reference evidence="1 2" key="1">
    <citation type="submission" date="2015-10" db="EMBL/GenBank/DDBJ databases">
        <title>Metagenome-Assembled Genomes uncover a global brackish microbiome.</title>
        <authorList>
            <person name="Hugerth L.W."/>
            <person name="Larsson J."/>
            <person name="Alneberg J."/>
            <person name="Lindh M.V."/>
            <person name="Legrand C."/>
            <person name="Pinhassi J."/>
            <person name="Andersson A.F."/>
        </authorList>
    </citation>
    <scope>NUCLEOTIDE SEQUENCE [LARGE SCALE GENOMIC DNA]</scope>
    <source>
        <strain evidence="1">BACL22 MAG-120619-bin3</strain>
    </source>
</reference>
<evidence type="ECO:0008006" key="3">
    <source>
        <dbReference type="Google" id="ProtNLM"/>
    </source>
</evidence>
<proteinExistence type="predicted"/>
<dbReference type="Proteomes" id="UP000051242">
    <property type="component" value="Unassembled WGS sequence"/>
</dbReference>
<accession>A0A0R2SY45</accession>
<evidence type="ECO:0000313" key="2">
    <source>
        <dbReference type="Proteomes" id="UP000051242"/>
    </source>
</evidence>
<protein>
    <recommendedName>
        <fullName evidence="3">Lipoprotein SmpA/OmlA domain-containing protein</fullName>
    </recommendedName>
</protein>